<gene>
    <name evidence="1" type="ORF">CPAV1605_174</name>
</gene>
<proteinExistence type="predicted"/>
<dbReference type="EMBL" id="CABVLZ010000001">
    <property type="protein sequence ID" value="VVU94452.1"/>
    <property type="molecule type" value="Genomic_DNA"/>
</dbReference>
<sequence length="95" mass="11223">MSLLHLTQSRCLSDNKFKFYIETLEELKQLSYDLVPKIIGLQKLVLHAAPEILDKTFWLNTYNLCLNNLPDNSKYMEIFQDKVEEFKQIFPGILK</sequence>
<accession>A0A5E8CL92</accession>
<protein>
    <submittedName>
        <fullName evidence="1">Uncharacterized protein</fullName>
    </submittedName>
</protein>
<name>A0A5E8CL92_9ZZZZ</name>
<organism evidence="1">
    <name type="scientific">seawater metagenome</name>
    <dbReference type="NCBI Taxonomy" id="1561972"/>
    <lineage>
        <taxon>unclassified sequences</taxon>
        <taxon>metagenomes</taxon>
        <taxon>ecological metagenomes</taxon>
    </lineage>
</organism>
<reference evidence="1" key="1">
    <citation type="submission" date="2019-09" db="EMBL/GenBank/DDBJ databases">
        <authorList>
            <person name="Needham M D."/>
        </authorList>
    </citation>
    <scope>NUCLEOTIDE SEQUENCE</scope>
</reference>
<dbReference type="AlphaFoldDB" id="A0A5E8CL92"/>
<evidence type="ECO:0000313" key="1">
    <source>
        <dbReference type="EMBL" id="VVU94452.1"/>
    </source>
</evidence>